<dbReference type="SUPFAM" id="SSF51971">
    <property type="entry name" value="Nucleotide-binding domain"/>
    <property type="match status" value="1"/>
</dbReference>
<dbReference type="InterPro" id="IPR015899">
    <property type="entry name" value="UDP-GalPyranose_mutase_C"/>
</dbReference>
<name>A0A6J7WXG2_9CAUD</name>
<proteinExistence type="inferred from homology"/>
<evidence type="ECO:0000256" key="2">
    <source>
        <dbReference type="ARBA" id="ARBA00009321"/>
    </source>
</evidence>
<dbReference type="GO" id="GO:0008767">
    <property type="term" value="F:UDP-galactopyranose mutase activity"/>
    <property type="evidence" value="ECO:0007669"/>
    <property type="project" value="InterPro"/>
</dbReference>
<reference evidence="7" key="1">
    <citation type="submission" date="2020-05" db="EMBL/GenBank/DDBJ databases">
        <authorList>
            <person name="Chiriac C."/>
            <person name="Salcher M."/>
            <person name="Ghai R."/>
            <person name="Kavagutti S V."/>
        </authorList>
    </citation>
    <scope>NUCLEOTIDE SEQUENCE</scope>
</reference>
<dbReference type="Gene3D" id="3.40.50.720">
    <property type="entry name" value="NAD(P)-binding Rossmann-like Domain"/>
    <property type="match status" value="3"/>
</dbReference>
<dbReference type="NCBIfam" id="TIGR00031">
    <property type="entry name" value="UDP-GALP_mutase"/>
    <property type="match status" value="1"/>
</dbReference>
<evidence type="ECO:0000259" key="6">
    <source>
        <dbReference type="Pfam" id="PF03275"/>
    </source>
</evidence>
<dbReference type="Pfam" id="PF13450">
    <property type="entry name" value="NAD_binding_8"/>
    <property type="match status" value="1"/>
</dbReference>
<keyword evidence="3" id="KW-0285">Flavoprotein</keyword>
<evidence type="ECO:0000256" key="1">
    <source>
        <dbReference type="ARBA" id="ARBA00001974"/>
    </source>
</evidence>
<evidence type="ECO:0000256" key="3">
    <source>
        <dbReference type="ARBA" id="ARBA00022630"/>
    </source>
</evidence>
<keyword evidence="4" id="KW-0274">FAD</keyword>
<dbReference type="SUPFAM" id="SSF54373">
    <property type="entry name" value="FAD-linked reductases, C-terminal domain"/>
    <property type="match status" value="1"/>
</dbReference>
<sequence>MYDYLIVGAGMFGATFARLATDAGKTCLVIDKRDHIAGNCYTENKEGIHIHKYGPHIFHTSNDAIWKFVNRFARFNNFVLSPKANYKGKLYSLPFNMNTFYELWKTITPEQAKAMIAKQVVPCEDPKTLEEFALSTVGKDVYNTLIKGYTEKQWMKHPRDLPASIIKRLPLRFTYNSNYFNDKYQGIPIGGYTEMFELMLEGIDVELNIDYFANKQHLDSLAKKVVYTGCIDQYFDYKYGKLEYRTLDFETARLDIESYQGTAVVNYTGTEQPFTRIVEHKHFDSNPDTTPYTYITHEYPAVMDDTKIPYYPINDEKNQSIFNLYDRESKLEKNVIFGGRLANYQYYDMHQVIGQAMATFSKQEVT</sequence>
<dbReference type="PANTHER" id="PTHR21197:SF0">
    <property type="entry name" value="UDP-GALACTOPYRANOSE MUTASE"/>
    <property type="match status" value="1"/>
</dbReference>
<accession>A0A6J7WXG2</accession>
<protein>
    <submittedName>
        <fullName evidence="7">Glf UDP-galactopyranose mutase</fullName>
    </submittedName>
</protein>
<evidence type="ECO:0000313" key="7">
    <source>
        <dbReference type="EMBL" id="CAB5221565.1"/>
    </source>
</evidence>
<dbReference type="GO" id="GO:0050660">
    <property type="term" value="F:flavin adenine dinucleotide binding"/>
    <property type="evidence" value="ECO:0007669"/>
    <property type="project" value="TreeGrafter"/>
</dbReference>
<evidence type="ECO:0000256" key="5">
    <source>
        <dbReference type="ARBA" id="ARBA00023235"/>
    </source>
</evidence>
<gene>
    <name evidence="7" type="ORF">UFOVP245_189</name>
</gene>
<dbReference type="EMBL" id="LR798287">
    <property type="protein sequence ID" value="CAB5221565.1"/>
    <property type="molecule type" value="Genomic_DNA"/>
</dbReference>
<comment type="cofactor">
    <cofactor evidence="1">
        <name>FAD</name>
        <dbReference type="ChEBI" id="CHEBI:57692"/>
    </cofactor>
</comment>
<evidence type="ECO:0000256" key="4">
    <source>
        <dbReference type="ARBA" id="ARBA00022827"/>
    </source>
</evidence>
<comment type="similarity">
    <text evidence="2">Belongs to the UDP-galactopyranose/dTDP-fucopyranose mutase family.</text>
</comment>
<dbReference type="InterPro" id="IPR004379">
    <property type="entry name" value="UDP-GALP_mutase"/>
</dbReference>
<organism evidence="7">
    <name type="scientific">uncultured Caudovirales phage</name>
    <dbReference type="NCBI Taxonomy" id="2100421"/>
    <lineage>
        <taxon>Viruses</taxon>
        <taxon>Duplodnaviria</taxon>
        <taxon>Heunggongvirae</taxon>
        <taxon>Uroviricota</taxon>
        <taxon>Caudoviricetes</taxon>
        <taxon>Peduoviridae</taxon>
        <taxon>Maltschvirus</taxon>
        <taxon>Maltschvirus maltsch</taxon>
    </lineage>
</organism>
<feature type="domain" description="UDP-galactopyranose mutase C-terminal" evidence="6">
    <location>
        <begin position="145"/>
        <end position="346"/>
    </location>
</feature>
<dbReference type="Pfam" id="PF03275">
    <property type="entry name" value="GLF"/>
    <property type="match status" value="1"/>
</dbReference>
<keyword evidence="5" id="KW-0413">Isomerase</keyword>
<dbReference type="PANTHER" id="PTHR21197">
    <property type="entry name" value="UDP-GALACTOPYRANOSE MUTASE"/>
    <property type="match status" value="1"/>
</dbReference>